<organism evidence="1">
    <name type="scientific">Gibberella zeae</name>
    <name type="common">Wheat head blight fungus</name>
    <name type="synonym">Fusarium graminearum</name>
    <dbReference type="NCBI Taxonomy" id="5518"/>
    <lineage>
        <taxon>Eukaryota</taxon>
        <taxon>Fungi</taxon>
        <taxon>Dikarya</taxon>
        <taxon>Ascomycota</taxon>
        <taxon>Pezizomycotina</taxon>
        <taxon>Sordariomycetes</taxon>
        <taxon>Hypocreomycetidae</taxon>
        <taxon>Hypocreales</taxon>
        <taxon>Nectriaceae</taxon>
        <taxon>Fusarium</taxon>
    </lineage>
</organism>
<sequence length="87" mass="9524">MNALVQHTDIYDPDQDATISGITYMSKGLGVRIMAFISEVLENRACRASTIVVQSEDSRRGQTLNLAKVPNNAILLRLSDGARTIMS</sequence>
<dbReference type="EMBL" id="CAAKMV010000110">
    <property type="protein sequence ID" value="VIO54641.1"/>
    <property type="molecule type" value="Genomic_DNA"/>
</dbReference>
<reference evidence="1" key="1">
    <citation type="submission" date="2019-04" db="EMBL/GenBank/DDBJ databases">
        <authorList>
            <person name="Melise S."/>
            <person name="Noan J."/>
            <person name="Okalmin O."/>
        </authorList>
    </citation>
    <scope>NUCLEOTIDE SEQUENCE</scope>
    <source>
        <strain evidence="1">FN9</strain>
    </source>
</reference>
<accession>A0A4E9DD51</accession>
<dbReference type="AlphaFoldDB" id="A0A4E9DD51"/>
<protein>
    <submittedName>
        <fullName evidence="1">Uncharacterized protein</fullName>
    </submittedName>
</protein>
<name>A0A4E9DD51_GIBZA</name>
<proteinExistence type="predicted"/>
<evidence type="ECO:0000313" key="1">
    <source>
        <dbReference type="EMBL" id="VIO54641.1"/>
    </source>
</evidence>
<gene>
    <name evidence="1" type="ORF">FUG_LOCUS133139</name>
</gene>